<evidence type="ECO:0000313" key="2">
    <source>
        <dbReference type="Proteomes" id="UP001056384"/>
    </source>
</evidence>
<organism evidence="1 2">
    <name type="scientific">Septoria linicola</name>
    <dbReference type="NCBI Taxonomy" id="215465"/>
    <lineage>
        <taxon>Eukaryota</taxon>
        <taxon>Fungi</taxon>
        <taxon>Dikarya</taxon>
        <taxon>Ascomycota</taxon>
        <taxon>Pezizomycotina</taxon>
        <taxon>Dothideomycetes</taxon>
        <taxon>Dothideomycetidae</taxon>
        <taxon>Mycosphaerellales</taxon>
        <taxon>Mycosphaerellaceae</taxon>
        <taxon>Septoria</taxon>
    </lineage>
</organism>
<protein>
    <submittedName>
        <fullName evidence="1">Uncharacterized protein</fullName>
    </submittedName>
</protein>
<dbReference type="Proteomes" id="UP001056384">
    <property type="component" value="Chromosome 12"/>
</dbReference>
<proteinExistence type="predicted"/>
<evidence type="ECO:0000313" key="1">
    <source>
        <dbReference type="EMBL" id="USW59315.1"/>
    </source>
</evidence>
<accession>A0A9Q9B285</accession>
<keyword evidence="2" id="KW-1185">Reference proteome</keyword>
<dbReference type="AlphaFoldDB" id="A0A9Q9B285"/>
<gene>
    <name evidence="1" type="ORF">Slin15195_G126340</name>
</gene>
<name>A0A9Q9B285_9PEZI</name>
<dbReference type="EMBL" id="CP099429">
    <property type="protein sequence ID" value="USW59315.1"/>
    <property type="molecule type" value="Genomic_DNA"/>
</dbReference>
<sequence length="133" mass="15265">MIYYIENKFITNVRAFDASNLLAFRQSRHSVTRRGIGWFSKGISTRTRIDVASWRNLLEWPRNFHQREIKNPVAALKHQSQHRELKLKVISAAIAGMFCTATLMAGRPWSEVKAIIEAQRPVLIALDSAWATD</sequence>
<reference evidence="1" key="1">
    <citation type="submission" date="2022-06" db="EMBL/GenBank/DDBJ databases">
        <title>Complete genome sequences of two strains of the flax pathogen Septoria linicola.</title>
        <authorList>
            <person name="Lapalu N."/>
            <person name="Simon A."/>
            <person name="Demenou B."/>
            <person name="Paumier D."/>
            <person name="Guillot M.-P."/>
            <person name="Gout L."/>
            <person name="Valade R."/>
        </authorList>
    </citation>
    <scope>NUCLEOTIDE SEQUENCE</scope>
    <source>
        <strain evidence="1">SE15195</strain>
    </source>
</reference>